<feature type="region of interest" description="Disordered" evidence="5">
    <location>
        <begin position="225"/>
        <end position="245"/>
    </location>
</feature>
<keyword evidence="8" id="KW-1185">Reference proteome</keyword>
<dbReference type="Gene3D" id="2.130.10.10">
    <property type="entry name" value="YVTN repeat-like/Quinoprotein amine dehydrogenase"/>
    <property type="match status" value="1"/>
</dbReference>
<organism evidence="7 8">
    <name type="scientific">Ophiocordyceps sinensis</name>
    <dbReference type="NCBI Taxonomy" id="72228"/>
    <lineage>
        <taxon>Eukaryota</taxon>
        <taxon>Fungi</taxon>
        <taxon>Dikarya</taxon>
        <taxon>Ascomycota</taxon>
        <taxon>Pezizomycotina</taxon>
        <taxon>Sordariomycetes</taxon>
        <taxon>Hypocreomycetidae</taxon>
        <taxon>Hypocreales</taxon>
        <taxon>Ophiocordycipitaceae</taxon>
        <taxon>Ophiocordyceps</taxon>
    </lineage>
</organism>
<dbReference type="InterPro" id="IPR019775">
    <property type="entry name" value="WD40_repeat_CS"/>
</dbReference>
<reference evidence="7 8" key="1">
    <citation type="journal article" date="2020" name="Genome Biol. Evol.">
        <title>A new high-quality draft genome assembly of the Chinese cordyceps Ophiocordyceps sinensis.</title>
        <authorList>
            <person name="Shu R."/>
            <person name="Zhang J."/>
            <person name="Meng Q."/>
            <person name="Zhang H."/>
            <person name="Zhou G."/>
            <person name="Li M."/>
            <person name="Wu P."/>
            <person name="Zhao Y."/>
            <person name="Chen C."/>
            <person name="Qin Q."/>
        </authorList>
    </citation>
    <scope>NUCLEOTIDE SEQUENCE [LARGE SCALE GENOMIC DNA]</scope>
    <source>
        <strain evidence="7 8">IOZ07</strain>
    </source>
</reference>
<dbReference type="SMART" id="SM00256">
    <property type="entry name" value="FBOX"/>
    <property type="match status" value="1"/>
</dbReference>
<feature type="region of interest" description="Disordered" evidence="5">
    <location>
        <begin position="1"/>
        <end position="22"/>
    </location>
</feature>
<dbReference type="InterPro" id="IPR036047">
    <property type="entry name" value="F-box-like_dom_sf"/>
</dbReference>
<dbReference type="InterPro" id="IPR001810">
    <property type="entry name" value="F-box_dom"/>
</dbReference>
<evidence type="ECO:0000256" key="2">
    <source>
        <dbReference type="ARBA" id="ARBA00022574"/>
    </source>
</evidence>
<feature type="repeat" description="WD" evidence="4">
    <location>
        <begin position="746"/>
        <end position="785"/>
    </location>
</feature>
<dbReference type="Pfam" id="PF00400">
    <property type="entry name" value="WD40"/>
    <property type="match status" value="7"/>
</dbReference>
<evidence type="ECO:0000256" key="5">
    <source>
        <dbReference type="SAM" id="MobiDB-lite"/>
    </source>
</evidence>
<dbReference type="AlphaFoldDB" id="A0A8H4PJA3"/>
<feature type="compositionally biased region" description="Basic and acidic residues" evidence="5">
    <location>
        <begin position="96"/>
        <end position="105"/>
    </location>
</feature>
<dbReference type="PANTHER" id="PTHR19849">
    <property type="entry name" value="PHOSPHOLIPASE A-2-ACTIVATING PROTEIN"/>
    <property type="match status" value="1"/>
</dbReference>
<feature type="region of interest" description="Disordered" evidence="5">
    <location>
        <begin position="257"/>
        <end position="279"/>
    </location>
</feature>
<dbReference type="Proteomes" id="UP000557566">
    <property type="component" value="Unassembled WGS sequence"/>
</dbReference>
<evidence type="ECO:0000313" key="8">
    <source>
        <dbReference type="Proteomes" id="UP000557566"/>
    </source>
</evidence>
<protein>
    <recommendedName>
        <fullName evidence="6">F-box domain-containing protein</fullName>
    </recommendedName>
</protein>
<dbReference type="SUPFAM" id="SSF81383">
    <property type="entry name" value="F-box domain"/>
    <property type="match status" value="1"/>
</dbReference>
<dbReference type="PROSITE" id="PS00678">
    <property type="entry name" value="WD_REPEATS_1"/>
    <property type="match status" value="2"/>
</dbReference>
<dbReference type="EMBL" id="JAAVMX010000009">
    <property type="protein sequence ID" value="KAF4504428.1"/>
    <property type="molecule type" value="Genomic_DNA"/>
</dbReference>
<feature type="repeat" description="WD" evidence="4">
    <location>
        <begin position="902"/>
        <end position="943"/>
    </location>
</feature>
<dbReference type="PROSITE" id="PS50181">
    <property type="entry name" value="FBOX"/>
    <property type="match status" value="1"/>
</dbReference>
<feature type="compositionally biased region" description="Basic and acidic residues" evidence="5">
    <location>
        <begin position="593"/>
        <end position="602"/>
    </location>
</feature>
<keyword evidence="3" id="KW-0677">Repeat</keyword>
<dbReference type="GO" id="GO:0043130">
    <property type="term" value="F:ubiquitin binding"/>
    <property type="evidence" value="ECO:0007669"/>
    <property type="project" value="TreeGrafter"/>
</dbReference>
<dbReference type="GO" id="GO:0043161">
    <property type="term" value="P:proteasome-mediated ubiquitin-dependent protein catabolic process"/>
    <property type="evidence" value="ECO:0007669"/>
    <property type="project" value="TreeGrafter"/>
</dbReference>
<name>A0A8H4PJA3_9HYPO</name>
<dbReference type="GO" id="GO:0005737">
    <property type="term" value="C:cytoplasm"/>
    <property type="evidence" value="ECO:0007669"/>
    <property type="project" value="TreeGrafter"/>
</dbReference>
<evidence type="ECO:0000259" key="6">
    <source>
        <dbReference type="PROSITE" id="PS50181"/>
    </source>
</evidence>
<proteinExistence type="inferred from homology"/>
<dbReference type="InterPro" id="IPR015943">
    <property type="entry name" value="WD40/YVTN_repeat-like_dom_sf"/>
</dbReference>
<dbReference type="PRINTS" id="PR00320">
    <property type="entry name" value="GPROTEINBRPT"/>
</dbReference>
<feature type="repeat" description="WD" evidence="4">
    <location>
        <begin position="862"/>
        <end position="901"/>
    </location>
</feature>
<keyword evidence="2 4" id="KW-0853">WD repeat</keyword>
<dbReference type="InterPro" id="IPR020472">
    <property type="entry name" value="WD40_PAC1"/>
</dbReference>
<feature type="domain" description="F-box" evidence="6">
    <location>
        <begin position="496"/>
        <end position="543"/>
    </location>
</feature>
<comment type="similarity">
    <text evidence="1">Belongs to the WD repeat MET30/SCONB/SCON-2 family.</text>
</comment>
<dbReference type="PROSITE" id="PS50294">
    <property type="entry name" value="WD_REPEATS_REGION"/>
    <property type="match status" value="4"/>
</dbReference>
<sequence length="1089" mass="120291">MTPSPSPVRRFGEPRRPASAQTMADHNLSRRFQLQVSECVETKTVTTTTRLTRKFPHVFVRDPTPLERLDSKEYPLAMKPTPPELLGFSYNMPDDDAQHYDNDHHDDDDDDHDQEHDPKSMHRLASGNMTPTAVRFEPVAHRHSPTSLDGPRRATRSPSQVCPRRTRQTRAGLAESLNTTFSADGAAAAPVSHFFKSIPNKPLRGLGRSSNLHAVSDKLLRSVQTEAACSSGSRTGSASSSSRRDMADRLVRGAASVLATPDTSELPGPSSSSQRSSRRRLLHLEPLQSSPADSVPTLSQSQSALCDAAVSPSGSDSLTTFSSIVATPPITDADAAPFGDADVDESLQQSVRSLHHRPAIDVVAAQDASLPSPRLSPTLAASQPPSADHDDDATASFRTAMDDPGSVWIDDSEAKQEADAADADRSYRELGDLYMAKSGLGDASPSPVVVDPQTLIEAFDSMRPEMKTFMMYQFLRRCPRPTLRVIADAVNPALKCDFLQQLPLELAYHVISYVDCRDLCRAAQVSKHWRNIVDRNETGWKELFDRQGFTLPTGELQKAIAQGWGWQDPVGVTGYEKDLSMLKRLTASETELTRNSRLDAPPKLRTSKRKRGLNTYSATERSKRRAAAAQGSPASREPTTPDQVKLSKSEGPLTAANDAAAAIPDPQIGLPSLRQLHLFKSLYRRHHMIRRSWTSGEVRPSHVAFAAHPRHVITCLQFDDDKIITGSDDTLIHIYDTKTGTLRKRLEGHEGGVWALQYEGNILVSGSTDRSVRVWDIERGLCQQVFYGHTSTVRCLQILMPTETGRDAAGRAVMQPEQPLIITGSRDSQLRVWRLPLPGSRRYIQTHPPAQESDCPYFIRVLTGHTHSVRAISAHGDNLVSGSYDSSVRVWRISTGDALHVLRGHSQKVYSVVLDHERNRCISGSMDSLVKIWDLTTGACLHTLEGHSLLVGLLDLRDERLVSAAADSTLRIWDPETGRCRHTLMAHTGAITCFQHDGRKVISGSEKTVKMWDVQTGECVQDLLTDLSGVWQVKFDGRRCVAAVQRDQLTYVEILDFGAIRDGQPPENLGKRILLNEHEVREIVDDSLT</sequence>
<feature type="region of interest" description="Disordered" evidence="5">
    <location>
        <begin position="593"/>
        <end position="647"/>
    </location>
</feature>
<dbReference type="PROSITE" id="PS50082">
    <property type="entry name" value="WD_REPEATS_2"/>
    <property type="match status" value="5"/>
</dbReference>
<evidence type="ECO:0000256" key="1">
    <source>
        <dbReference type="ARBA" id="ARBA00007968"/>
    </source>
</evidence>
<feature type="repeat" description="WD" evidence="4">
    <location>
        <begin position="944"/>
        <end position="983"/>
    </location>
</feature>
<gene>
    <name evidence="7" type="ORF">G6O67_007879</name>
</gene>
<dbReference type="InterPro" id="IPR036322">
    <property type="entry name" value="WD40_repeat_dom_sf"/>
</dbReference>
<dbReference type="CDD" id="cd00200">
    <property type="entry name" value="WD40"/>
    <property type="match status" value="1"/>
</dbReference>
<feature type="compositionally biased region" description="Low complexity" evidence="5">
    <location>
        <begin position="227"/>
        <end position="241"/>
    </location>
</feature>
<feature type="region of interest" description="Disordered" evidence="5">
    <location>
        <begin position="88"/>
        <end position="171"/>
    </location>
</feature>
<dbReference type="SMART" id="SM00320">
    <property type="entry name" value="WD40"/>
    <property type="match status" value="7"/>
</dbReference>
<dbReference type="CDD" id="cd22147">
    <property type="entry name" value="F-box_SpPof1-like"/>
    <property type="match status" value="1"/>
</dbReference>
<accession>A0A8H4PJA3</accession>
<dbReference type="GO" id="GO:0010992">
    <property type="term" value="P:ubiquitin recycling"/>
    <property type="evidence" value="ECO:0007669"/>
    <property type="project" value="TreeGrafter"/>
</dbReference>
<dbReference type="Gene3D" id="1.20.1280.50">
    <property type="match status" value="1"/>
</dbReference>
<comment type="caution">
    <text evidence="7">The sequence shown here is derived from an EMBL/GenBank/DDBJ whole genome shotgun (WGS) entry which is preliminary data.</text>
</comment>
<dbReference type="GO" id="GO:0005634">
    <property type="term" value="C:nucleus"/>
    <property type="evidence" value="ECO:0007669"/>
    <property type="project" value="TreeGrafter"/>
</dbReference>
<feature type="region of interest" description="Disordered" evidence="5">
    <location>
        <begin position="367"/>
        <end position="398"/>
    </location>
</feature>
<dbReference type="Pfam" id="PF12937">
    <property type="entry name" value="F-box-like"/>
    <property type="match status" value="1"/>
</dbReference>
<dbReference type="InterPro" id="IPR001680">
    <property type="entry name" value="WD40_rpt"/>
</dbReference>
<evidence type="ECO:0000256" key="3">
    <source>
        <dbReference type="ARBA" id="ARBA00022737"/>
    </source>
</evidence>
<evidence type="ECO:0000313" key="7">
    <source>
        <dbReference type="EMBL" id="KAF4504428.1"/>
    </source>
</evidence>
<feature type="repeat" description="WD" evidence="4">
    <location>
        <begin position="816"/>
        <end position="835"/>
    </location>
</feature>
<dbReference type="PANTHER" id="PTHR19849:SF1">
    <property type="entry name" value="F-BOX_WD REPEAT-CONTAINING PROTEIN 7"/>
    <property type="match status" value="1"/>
</dbReference>
<evidence type="ECO:0000256" key="4">
    <source>
        <dbReference type="PROSITE-ProRule" id="PRU00221"/>
    </source>
</evidence>
<dbReference type="SUPFAM" id="SSF50978">
    <property type="entry name" value="WD40 repeat-like"/>
    <property type="match status" value="1"/>
</dbReference>
<dbReference type="OrthoDB" id="190105at2759"/>